<gene>
    <name evidence="2" type="ORF">MBJ925_LOCUS34912</name>
    <name evidence="3" type="ORF">SMN809_LOCUS404</name>
</gene>
<feature type="domain" description="Fas-associated factor 1/2-like UAS" evidence="1">
    <location>
        <begin position="67"/>
        <end position="173"/>
    </location>
</feature>
<evidence type="ECO:0000313" key="2">
    <source>
        <dbReference type="EMBL" id="CAF2191724.1"/>
    </source>
</evidence>
<dbReference type="Proteomes" id="UP000663824">
    <property type="component" value="Unassembled WGS sequence"/>
</dbReference>
<dbReference type="AlphaFoldDB" id="A0A816Z620"/>
<proteinExistence type="predicted"/>
<dbReference type="EMBL" id="CAJOBI010000041">
    <property type="protein sequence ID" value="CAF3786572.1"/>
    <property type="molecule type" value="Genomic_DNA"/>
</dbReference>
<accession>A0A816Z620</accession>
<comment type="caution">
    <text evidence="2">The sequence shown here is derived from an EMBL/GenBank/DDBJ whole genome shotgun (WGS) entry which is preliminary data.</text>
</comment>
<dbReference type="Pfam" id="PF21021">
    <property type="entry name" value="FAF1"/>
    <property type="match status" value="1"/>
</dbReference>
<organism evidence="2 4">
    <name type="scientific">Rotaria magnacalcarata</name>
    <dbReference type="NCBI Taxonomy" id="392030"/>
    <lineage>
        <taxon>Eukaryota</taxon>
        <taxon>Metazoa</taxon>
        <taxon>Spiralia</taxon>
        <taxon>Gnathifera</taxon>
        <taxon>Rotifera</taxon>
        <taxon>Eurotatoria</taxon>
        <taxon>Bdelloidea</taxon>
        <taxon>Philodinida</taxon>
        <taxon>Philodinidae</taxon>
        <taxon>Rotaria</taxon>
    </lineage>
</organism>
<dbReference type="Proteomes" id="UP000676336">
    <property type="component" value="Unassembled WGS sequence"/>
</dbReference>
<evidence type="ECO:0000313" key="4">
    <source>
        <dbReference type="Proteomes" id="UP000663824"/>
    </source>
</evidence>
<reference evidence="2" key="1">
    <citation type="submission" date="2021-02" db="EMBL/GenBank/DDBJ databases">
        <authorList>
            <person name="Nowell W R."/>
        </authorList>
    </citation>
    <scope>NUCLEOTIDE SEQUENCE</scope>
</reference>
<dbReference type="Gene3D" id="3.40.30.10">
    <property type="entry name" value="Glutaredoxin"/>
    <property type="match status" value="1"/>
</dbReference>
<dbReference type="InterPro" id="IPR049483">
    <property type="entry name" value="FAF1_2-like_UAS"/>
</dbReference>
<protein>
    <recommendedName>
        <fullName evidence="1">Fas-associated factor 1/2-like UAS domain-containing protein</fullName>
    </recommendedName>
</protein>
<dbReference type="EMBL" id="CAJNRE010019240">
    <property type="protein sequence ID" value="CAF2191724.1"/>
    <property type="molecule type" value="Genomic_DNA"/>
</dbReference>
<name>A0A816Z620_9BILA</name>
<evidence type="ECO:0000313" key="3">
    <source>
        <dbReference type="EMBL" id="CAF3786572.1"/>
    </source>
</evidence>
<evidence type="ECO:0000259" key="1">
    <source>
        <dbReference type="Pfam" id="PF21021"/>
    </source>
</evidence>
<sequence>MFKPESVMIETSEEIVNNDSNDEESDDDTLYYDDLFTDFVPLPDKCEHKSQDSNSSLRCCEHCLDGHLMFFMGSLREACQAAFSATLIQERRPILVYIHNAGNLFKKYFCETMFNSLAIVSYLNMNYVVWTWEVTSDSDIHTLATIWEDVFSTQFIDKFSIEKCPLFIGIMRQFEYERDEVTASEYQFETFVEGNTLRRTPMTVDEDNLFDAFSMFKGKCDQHEQNLSFDFVKKTGLCWDVILEIAQYLSINDAISTFSIRVLFRLQQIQSKFQLSNPFDPFIKIILPKINKEEITSVHLNRSTFYASFNEEFLSKFRKVVSVSLYDLSYAYEVYRYMRMYPNLTRLSLSYDNEVDYELLNRILCKLYQNIKRFEIHCPGILVKQCDKDSLKQTSRLQTIIEYFLLDIGHYCRTSTHQHFQYREPFSFITKAGFISTMPKIRCIHLIIKNCDIEHILEDDQWETPIKLCSSLKKIILQVLGNTSERILWMNKVLEIQTQLRLIRPTIKFQINFA</sequence>